<evidence type="ECO:0000313" key="1">
    <source>
        <dbReference type="EMBL" id="GBP22068.1"/>
    </source>
</evidence>
<gene>
    <name evidence="1" type="ORF">EVAR_94105_1</name>
</gene>
<dbReference type="AlphaFoldDB" id="A0A4C1U721"/>
<organism evidence="1 2">
    <name type="scientific">Eumeta variegata</name>
    <name type="common">Bagworm moth</name>
    <name type="synonym">Eumeta japonica</name>
    <dbReference type="NCBI Taxonomy" id="151549"/>
    <lineage>
        <taxon>Eukaryota</taxon>
        <taxon>Metazoa</taxon>
        <taxon>Ecdysozoa</taxon>
        <taxon>Arthropoda</taxon>
        <taxon>Hexapoda</taxon>
        <taxon>Insecta</taxon>
        <taxon>Pterygota</taxon>
        <taxon>Neoptera</taxon>
        <taxon>Endopterygota</taxon>
        <taxon>Lepidoptera</taxon>
        <taxon>Glossata</taxon>
        <taxon>Ditrysia</taxon>
        <taxon>Tineoidea</taxon>
        <taxon>Psychidae</taxon>
        <taxon>Oiketicinae</taxon>
        <taxon>Eumeta</taxon>
    </lineage>
</organism>
<evidence type="ECO:0008006" key="3">
    <source>
        <dbReference type="Google" id="ProtNLM"/>
    </source>
</evidence>
<accession>A0A4C1U721</accession>
<sequence length="204" mass="22547">MTAQIASCTAEQGCHKNPIFSSMRHYSANIALAKNEPEHASVVKIVRDVATLVETNSREIILRVAASDSCLVVISPRYLRDAVNLFEMQYIRPNLVTTVTNELLCTYRNPMDVEYALNEGFGKGEVTRVLTIHEAQGLTSEGTIIVRIAAKRKIHAVVAITRYTVSYVYHTDDGADAIGRFIKKTVAASENKIKGINAKNSYSK</sequence>
<comment type="caution">
    <text evidence="1">The sequence shown here is derived from an EMBL/GenBank/DDBJ whole genome shotgun (WGS) entry which is preliminary data.</text>
</comment>
<dbReference type="EMBL" id="BGZK01000136">
    <property type="protein sequence ID" value="GBP22068.1"/>
    <property type="molecule type" value="Genomic_DNA"/>
</dbReference>
<dbReference type="Gene3D" id="3.40.50.300">
    <property type="entry name" value="P-loop containing nucleotide triphosphate hydrolases"/>
    <property type="match status" value="1"/>
</dbReference>
<dbReference type="InterPro" id="IPR027417">
    <property type="entry name" value="P-loop_NTPase"/>
</dbReference>
<name>A0A4C1U721_EUMVA</name>
<keyword evidence="2" id="KW-1185">Reference proteome</keyword>
<dbReference type="Proteomes" id="UP000299102">
    <property type="component" value="Unassembled WGS sequence"/>
</dbReference>
<reference evidence="1 2" key="1">
    <citation type="journal article" date="2019" name="Commun. Biol.">
        <title>The bagworm genome reveals a unique fibroin gene that provides high tensile strength.</title>
        <authorList>
            <person name="Kono N."/>
            <person name="Nakamura H."/>
            <person name="Ohtoshi R."/>
            <person name="Tomita M."/>
            <person name="Numata K."/>
            <person name="Arakawa K."/>
        </authorList>
    </citation>
    <scope>NUCLEOTIDE SEQUENCE [LARGE SCALE GENOMIC DNA]</scope>
</reference>
<proteinExistence type="predicted"/>
<protein>
    <recommendedName>
        <fullName evidence="3">(+)RNA virus helicase C-terminal domain-containing protein</fullName>
    </recommendedName>
</protein>
<evidence type="ECO:0000313" key="2">
    <source>
        <dbReference type="Proteomes" id="UP000299102"/>
    </source>
</evidence>
<dbReference type="OrthoDB" id="9995375at2759"/>